<dbReference type="Proteomes" id="UP000030682">
    <property type="component" value="Unassembled WGS sequence"/>
</dbReference>
<evidence type="ECO:0000313" key="3">
    <source>
        <dbReference type="EMBL" id="CDN33648.1"/>
    </source>
</evidence>
<dbReference type="PANTHER" id="PTHR35604:SF2">
    <property type="entry name" value="TRANSPOSASE INSH FOR INSERTION SEQUENCE ELEMENT IS5A-RELATED"/>
    <property type="match status" value="1"/>
</dbReference>
<dbReference type="HOGENOM" id="CLU_077349_0_0_9"/>
<dbReference type="PANTHER" id="PTHR35604">
    <property type="entry name" value="TRANSPOSASE INSH FOR INSERTION SEQUENCE ELEMENT IS5A-RELATED"/>
    <property type="match status" value="1"/>
</dbReference>
<feature type="domain" description="Transposase IS4-like" evidence="1">
    <location>
        <begin position="126"/>
        <end position="298"/>
    </location>
</feature>
<dbReference type="InterPro" id="IPR002559">
    <property type="entry name" value="Transposase_11"/>
</dbReference>
<dbReference type="Pfam" id="PF05598">
    <property type="entry name" value="DUF772"/>
    <property type="match status" value="1"/>
</dbReference>
<reference evidence="3" key="1">
    <citation type="submission" date="2014-01" db="EMBL/GenBank/DDBJ databases">
        <title>Draft genome sequence of highly nematicidal Bacillus thuringiensis DB27.</title>
        <authorList>
            <person name="Iatsenko I."/>
            <person name="Pickard D."/>
            <person name="Corton C."/>
            <person name="Dougan G."/>
            <person name="Sommer R.J."/>
        </authorList>
    </citation>
    <scope>NUCLEOTIDE SEQUENCE [LARGE SCALE GENOMIC DNA]</scope>
    <source>
        <strain evidence="3">DB27</strain>
    </source>
</reference>
<dbReference type="Pfam" id="PF01609">
    <property type="entry name" value="DDE_Tnp_1"/>
    <property type="match status" value="1"/>
</dbReference>
<proteinExistence type="predicted"/>
<gene>
    <name evidence="3" type="ORF">BTDB27_005841</name>
</gene>
<reference evidence="3" key="2">
    <citation type="submission" date="2014-01" db="EMBL/GenBank/DDBJ databases">
        <authorList>
            <person name="Aslett M."/>
        </authorList>
    </citation>
    <scope>NUCLEOTIDE SEQUENCE [LARGE SCALE GENOMIC DNA]</scope>
    <source>
        <strain evidence="3">DB27</strain>
    </source>
</reference>
<evidence type="ECO:0000259" key="2">
    <source>
        <dbReference type="Pfam" id="PF05598"/>
    </source>
</evidence>
<name>W8XX30_BACTU</name>
<feature type="non-terminal residue" evidence="3">
    <location>
        <position position="1"/>
    </location>
</feature>
<dbReference type="GO" id="GO:0004803">
    <property type="term" value="F:transposase activity"/>
    <property type="evidence" value="ECO:0007669"/>
    <property type="project" value="InterPro"/>
</dbReference>
<evidence type="ECO:0000259" key="1">
    <source>
        <dbReference type="Pfam" id="PF01609"/>
    </source>
</evidence>
<dbReference type="InterPro" id="IPR008490">
    <property type="entry name" value="Transposase_InsH_N"/>
</dbReference>
<dbReference type="EMBL" id="HG810007">
    <property type="protein sequence ID" value="CDN33648.1"/>
    <property type="molecule type" value="Genomic_DNA"/>
</dbReference>
<evidence type="ECO:0008006" key="4">
    <source>
        <dbReference type="Google" id="ProtNLM"/>
    </source>
</evidence>
<sequence>VSQTISGKDGFTSMIANFDQNQSMLQILFAYVDRLTIGGVPSFTGRPPICRKALLKCFFLKTVFQIDSLRKLTHFLHQYPSFRVSCGLSSVPHISTFSRVGTWFREEGIPLIHKQILQEMHFGLIPCVLIDSTALRSSLYDSQAKWGKSTRYGWYKGYKAHICSTPEGVVLSYAFTTANIHDSKMAPVLLQDIQGQNVLFSVADAAYDSQHIYEIARACNIFAINPINPRNGEQNKSTHRRVLSQFIQTILGKQLMKERGKIEKQFSNLKDKGLEQPRWYGRNRYLLHVQLVFLIHNIAYSILVLQHPLNGLAIR</sequence>
<dbReference type="AlphaFoldDB" id="W8XX30"/>
<dbReference type="GO" id="GO:0003677">
    <property type="term" value="F:DNA binding"/>
    <property type="evidence" value="ECO:0007669"/>
    <property type="project" value="InterPro"/>
</dbReference>
<feature type="domain" description="Transposase InsH N-terminal" evidence="2">
    <location>
        <begin position="22"/>
        <end position="100"/>
    </location>
</feature>
<accession>W8XX30</accession>
<dbReference type="GO" id="GO:0006313">
    <property type="term" value="P:DNA transposition"/>
    <property type="evidence" value="ECO:0007669"/>
    <property type="project" value="InterPro"/>
</dbReference>
<protein>
    <recommendedName>
        <fullName evidence="4">Transposase DDE domain-containing protein</fullName>
    </recommendedName>
</protein>
<organism evidence="3">
    <name type="scientific">Bacillus thuringiensis DB27</name>
    <dbReference type="NCBI Taxonomy" id="1431339"/>
    <lineage>
        <taxon>Bacteria</taxon>
        <taxon>Bacillati</taxon>
        <taxon>Bacillota</taxon>
        <taxon>Bacilli</taxon>
        <taxon>Bacillales</taxon>
        <taxon>Bacillaceae</taxon>
        <taxon>Bacillus</taxon>
        <taxon>Bacillus cereus group</taxon>
    </lineage>
</organism>